<dbReference type="RefSeq" id="WP_230403118.1">
    <property type="nucleotide sequence ID" value="NZ_WEJV01000080.1"/>
</dbReference>
<feature type="transmembrane region" description="Helical" evidence="5">
    <location>
        <begin position="236"/>
        <end position="256"/>
    </location>
</feature>
<evidence type="ECO:0000313" key="6">
    <source>
        <dbReference type="EMBL" id="QCH03129.1"/>
    </source>
</evidence>
<feature type="transmembrane region" description="Helical" evidence="5">
    <location>
        <begin position="387"/>
        <end position="412"/>
    </location>
</feature>
<protein>
    <submittedName>
        <fullName evidence="6">Flippase</fullName>
    </submittedName>
</protein>
<sequence length="453" mass="49831">MSVTENPQPKWLKILPKALSQRLSDNHGLLLAINNSGWLMFDKLIRLLLGLLVSAWVARYLGPAQYGELAYVLAFLAFFQAVAVLGMDGIIVRDIAKDKTKAGEILGTAFVLRVSVGFCCWIIAVASMAWFNGWKDGSVYIAALAGAGLIFQAVDTIDLWFQSQSQSKRTVIAKLLAYSISNGLKIVLILNNAPLLAFAAVISLEFFLAALALAYAYRKFTCGQPWLLFKTRAVRLLQESWPFILSGLSIVFYMRIDQIMIKEILGETELGVYAAVLPLAMLWTFIPMTLSVSFSPMVARAKQQSEQAYLACLSNIFRGFALLGWLICIPVAILSSFVVELLFGSEYANGSPVLAIVVFTNLFINMGLAQSLWILNEGKSKLSLYKTVIGAVACLIANLILIPQLGIVGAAISSVLAQFFSTTLSNILLSPNIFILQIKSLFLIKHDYTKKWS</sequence>
<keyword evidence="3 5" id="KW-1133">Transmembrane helix</keyword>
<keyword evidence="4 5" id="KW-0472">Membrane</keyword>
<dbReference type="InterPro" id="IPR002797">
    <property type="entry name" value="Polysacc_synth"/>
</dbReference>
<feature type="transmembrane region" description="Helical" evidence="5">
    <location>
        <begin position="69"/>
        <end position="90"/>
    </location>
</feature>
<name>A0A4D6U7A6_PLESH</name>
<dbReference type="Pfam" id="PF01943">
    <property type="entry name" value="Polysacc_synt"/>
    <property type="match status" value="1"/>
</dbReference>
<feature type="transmembrane region" description="Helical" evidence="5">
    <location>
        <begin position="110"/>
        <end position="131"/>
    </location>
</feature>
<feature type="transmembrane region" description="Helical" evidence="5">
    <location>
        <begin position="355"/>
        <end position="375"/>
    </location>
</feature>
<feature type="transmembrane region" description="Helical" evidence="5">
    <location>
        <begin position="137"/>
        <end position="159"/>
    </location>
</feature>
<comment type="subcellular location">
    <subcellularLocation>
        <location evidence="1">Membrane</location>
        <topology evidence="1">Multi-pass membrane protein</topology>
    </subcellularLocation>
</comment>
<evidence type="ECO:0000256" key="3">
    <source>
        <dbReference type="ARBA" id="ARBA00022989"/>
    </source>
</evidence>
<reference evidence="6" key="1">
    <citation type="journal article" date="2019" name="Front. Microbiol.">
        <title>O-Antigen Gene Clusters of Plesiomonas shigelloides Serogroups and Its Application in Development of a Molecular Serotyping Scheme.</title>
        <authorList>
            <person name="Xi D."/>
            <person name="Wang X."/>
            <person name="Ning K."/>
            <person name="Liu Q."/>
            <person name="Jing F."/>
            <person name="Guo X."/>
            <person name="Cao B."/>
        </authorList>
    </citation>
    <scope>NUCLEOTIDE SEQUENCE</scope>
    <source>
        <strain evidence="6">O10H41</strain>
    </source>
</reference>
<proteinExistence type="predicted"/>
<feature type="transmembrane region" description="Helical" evidence="5">
    <location>
        <begin position="196"/>
        <end position="216"/>
    </location>
</feature>
<evidence type="ECO:0000256" key="4">
    <source>
        <dbReference type="ARBA" id="ARBA00023136"/>
    </source>
</evidence>
<organism evidence="6">
    <name type="scientific">Plesiomonas shigelloides</name>
    <name type="common">Aeromonas shigelloides</name>
    <dbReference type="NCBI Taxonomy" id="703"/>
    <lineage>
        <taxon>Bacteria</taxon>
        <taxon>Pseudomonadati</taxon>
        <taxon>Pseudomonadota</taxon>
        <taxon>Gammaproteobacteria</taxon>
        <taxon>Enterobacterales</taxon>
        <taxon>Enterobacteriaceae</taxon>
        <taxon>Plesiomonas</taxon>
    </lineage>
</organism>
<dbReference type="PANTHER" id="PTHR43424">
    <property type="entry name" value="LOCUS PUTATIVE PROTEIN 1-RELATED"/>
    <property type="match status" value="1"/>
</dbReference>
<feature type="transmembrane region" description="Helical" evidence="5">
    <location>
        <begin position="424"/>
        <end position="444"/>
    </location>
</feature>
<feature type="transmembrane region" description="Helical" evidence="5">
    <location>
        <begin position="276"/>
        <end position="299"/>
    </location>
</feature>
<keyword evidence="2 5" id="KW-0812">Transmembrane</keyword>
<accession>A0A4D6U7A6</accession>
<feature type="transmembrane region" description="Helical" evidence="5">
    <location>
        <begin position="44"/>
        <end position="63"/>
    </location>
</feature>
<dbReference type="AlphaFoldDB" id="A0A4D6U7A6"/>
<dbReference type="PANTHER" id="PTHR43424:SF1">
    <property type="entry name" value="LOCUS PUTATIVE PROTEIN 1-RELATED"/>
    <property type="match status" value="1"/>
</dbReference>
<evidence type="ECO:0000256" key="5">
    <source>
        <dbReference type="SAM" id="Phobius"/>
    </source>
</evidence>
<dbReference type="GO" id="GO:0016020">
    <property type="term" value="C:membrane"/>
    <property type="evidence" value="ECO:0007669"/>
    <property type="project" value="UniProtKB-SubCell"/>
</dbReference>
<evidence type="ECO:0000256" key="2">
    <source>
        <dbReference type="ARBA" id="ARBA00022692"/>
    </source>
</evidence>
<dbReference type="EMBL" id="MK551180">
    <property type="protein sequence ID" value="QCH03129.1"/>
    <property type="molecule type" value="Genomic_DNA"/>
</dbReference>
<dbReference type="InterPro" id="IPR052556">
    <property type="entry name" value="PolySynth_Transporter"/>
</dbReference>
<gene>
    <name evidence="6" type="primary">wzx</name>
</gene>
<feature type="transmembrane region" description="Helical" evidence="5">
    <location>
        <begin position="320"/>
        <end position="343"/>
    </location>
</feature>
<dbReference type="CDD" id="cd13128">
    <property type="entry name" value="MATE_Wzx_like"/>
    <property type="match status" value="1"/>
</dbReference>
<evidence type="ECO:0000256" key="1">
    <source>
        <dbReference type="ARBA" id="ARBA00004141"/>
    </source>
</evidence>